<feature type="region of interest" description="Disordered" evidence="1">
    <location>
        <begin position="334"/>
        <end position="386"/>
    </location>
</feature>
<proteinExistence type="predicted"/>
<feature type="region of interest" description="Disordered" evidence="1">
    <location>
        <begin position="275"/>
        <end position="301"/>
    </location>
</feature>
<reference evidence="2" key="1">
    <citation type="submission" date="2023-03" db="EMBL/GenBank/DDBJ databases">
        <authorList>
            <person name="Steffen K."/>
            <person name="Cardenas P."/>
        </authorList>
    </citation>
    <scope>NUCLEOTIDE SEQUENCE</scope>
</reference>
<feature type="region of interest" description="Disordered" evidence="1">
    <location>
        <begin position="123"/>
        <end position="145"/>
    </location>
</feature>
<dbReference type="EMBL" id="CASHTH010002728">
    <property type="protein sequence ID" value="CAI8034382.1"/>
    <property type="molecule type" value="Genomic_DNA"/>
</dbReference>
<dbReference type="AlphaFoldDB" id="A0AA35SS90"/>
<sequence length="386" mass="44370">MAEADDSGVPLSSEAQDAKEAMQQQLVRKMALKMLAEAEERERERRIREAGEPGAEADTVRQRALEQIVTVQEDLVRALNRMKVKEAEEVEQAQRVTQDKKYAVHDELVRKAIAQEVKQQVEEERERQITESNDPTSPLNQERNKTYDRLVLVQEDLLHHVRGMMADAAMEEEQQRRIVEDNKQVVHEQLVQAVGKKQALAEQEVERKRRISESISEEDTKRRIDIALKMVDVQKELLAAHPPIKAIHGTLSQQVLEEAKAVMQEQLLRKAAQKKADKMADAEQQRRISEGEDSKSSAFSEVKGDVLSEIYQKAAIREAKQLADATQAEYIQAEQKTRTGEEVVRKIHQKEVDKAMDREREERVEEMKTKPPHFVSKSLKKEITQH</sequence>
<evidence type="ECO:0000313" key="2">
    <source>
        <dbReference type="EMBL" id="CAI8034382.1"/>
    </source>
</evidence>
<feature type="compositionally biased region" description="Basic and acidic residues" evidence="1">
    <location>
        <begin position="38"/>
        <end position="51"/>
    </location>
</feature>
<feature type="compositionally biased region" description="Basic and acidic residues" evidence="1">
    <location>
        <begin position="335"/>
        <end position="369"/>
    </location>
</feature>
<keyword evidence="3" id="KW-1185">Reference proteome</keyword>
<accession>A0AA35SS90</accession>
<evidence type="ECO:0000256" key="1">
    <source>
        <dbReference type="SAM" id="MobiDB-lite"/>
    </source>
</evidence>
<organism evidence="2 3">
    <name type="scientific">Geodia barretti</name>
    <name type="common">Barrett's horny sponge</name>
    <dbReference type="NCBI Taxonomy" id="519541"/>
    <lineage>
        <taxon>Eukaryota</taxon>
        <taxon>Metazoa</taxon>
        <taxon>Porifera</taxon>
        <taxon>Demospongiae</taxon>
        <taxon>Heteroscleromorpha</taxon>
        <taxon>Tetractinellida</taxon>
        <taxon>Astrophorina</taxon>
        <taxon>Geodiidae</taxon>
        <taxon>Geodia</taxon>
    </lineage>
</organism>
<protein>
    <submittedName>
        <fullName evidence="2">Uncharacterized protein</fullName>
    </submittedName>
</protein>
<feature type="compositionally biased region" description="Basic and acidic residues" evidence="1">
    <location>
        <begin position="275"/>
        <end position="295"/>
    </location>
</feature>
<dbReference type="Proteomes" id="UP001174909">
    <property type="component" value="Unassembled WGS sequence"/>
</dbReference>
<comment type="caution">
    <text evidence="2">The sequence shown here is derived from an EMBL/GenBank/DDBJ whole genome shotgun (WGS) entry which is preliminary data.</text>
</comment>
<feature type="region of interest" description="Disordered" evidence="1">
    <location>
        <begin position="38"/>
        <end position="59"/>
    </location>
</feature>
<gene>
    <name evidence="2" type="ORF">GBAR_LOCUS19365</name>
</gene>
<evidence type="ECO:0000313" key="3">
    <source>
        <dbReference type="Proteomes" id="UP001174909"/>
    </source>
</evidence>
<feature type="compositionally biased region" description="Polar residues" evidence="1">
    <location>
        <begin position="130"/>
        <end position="141"/>
    </location>
</feature>
<name>A0AA35SS90_GEOBA</name>
<feature type="region of interest" description="Disordered" evidence="1">
    <location>
        <begin position="1"/>
        <end position="23"/>
    </location>
</feature>